<dbReference type="EMBL" id="CAVNYO010000440">
    <property type="protein sequence ID" value="CAK5280009.1"/>
    <property type="molecule type" value="Genomic_DNA"/>
</dbReference>
<evidence type="ECO:0000259" key="2">
    <source>
        <dbReference type="Pfam" id="PF14327"/>
    </source>
</evidence>
<organism evidence="4 5">
    <name type="scientific">Mycena citricolor</name>
    <dbReference type="NCBI Taxonomy" id="2018698"/>
    <lineage>
        <taxon>Eukaryota</taxon>
        <taxon>Fungi</taxon>
        <taxon>Dikarya</taxon>
        <taxon>Basidiomycota</taxon>
        <taxon>Agaricomycotina</taxon>
        <taxon>Agaricomycetes</taxon>
        <taxon>Agaricomycetidae</taxon>
        <taxon>Agaricales</taxon>
        <taxon>Marasmiineae</taxon>
        <taxon>Mycenaceae</taxon>
        <taxon>Mycena</taxon>
    </lineage>
</organism>
<feature type="compositionally biased region" description="Gly residues" evidence="1">
    <location>
        <begin position="121"/>
        <end position="131"/>
    </location>
</feature>
<dbReference type="AlphaFoldDB" id="A0AAD2HRZ8"/>
<comment type="caution">
    <text evidence="4">The sequence shown here is derived from an EMBL/GenBank/DDBJ whole genome shotgun (WGS) entry which is preliminary data.</text>
</comment>
<feature type="domain" description="Cleavage stimulation factor subunit 2 hinge" evidence="2">
    <location>
        <begin position="5"/>
        <end position="59"/>
    </location>
</feature>
<dbReference type="InterPro" id="IPR025742">
    <property type="entry name" value="CSTF2_hinge"/>
</dbReference>
<accession>A0AAD2HRZ8</accession>
<name>A0AAD2HRZ8_9AGAR</name>
<reference evidence="4" key="1">
    <citation type="submission" date="2023-11" db="EMBL/GenBank/DDBJ databases">
        <authorList>
            <person name="De Vega J J."/>
            <person name="De Vega J J."/>
        </authorList>
    </citation>
    <scope>NUCLEOTIDE SEQUENCE</scope>
</reference>
<dbReference type="Proteomes" id="UP001295794">
    <property type="component" value="Unassembled WGS sequence"/>
</dbReference>
<proteinExistence type="predicted"/>
<protein>
    <recommendedName>
        <fullName evidence="2">Cleavage stimulation factor subunit 2 hinge domain-containing protein</fullName>
    </recommendedName>
</protein>
<gene>
    <name evidence="4" type="ORF">MYCIT1_LOCUS30438</name>
    <name evidence="3" type="ORF">MYCIT1_LOCUS6479</name>
</gene>
<feature type="region of interest" description="Disordered" evidence="1">
    <location>
        <begin position="76"/>
        <end position="142"/>
    </location>
</feature>
<dbReference type="EMBL" id="CAVNYO010000090">
    <property type="protein sequence ID" value="CAK5265472.1"/>
    <property type="molecule type" value="Genomic_DNA"/>
</dbReference>
<dbReference type="Gene3D" id="1.25.40.630">
    <property type="match status" value="1"/>
</dbReference>
<dbReference type="Pfam" id="PF14327">
    <property type="entry name" value="CSTF2_hinge"/>
    <property type="match status" value="1"/>
</dbReference>
<evidence type="ECO:0000256" key="1">
    <source>
        <dbReference type="SAM" id="MobiDB-lite"/>
    </source>
</evidence>
<evidence type="ECO:0000313" key="5">
    <source>
        <dbReference type="Proteomes" id="UP001295794"/>
    </source>
</evidence>
<evidence type="ECO:0000313" key="4">
    <source>
        <dbReference type="EMBL" id="CAK5280009.1"/>
    </source>
</evidence>
<keyword evidence="5" id="KW-1185">Reference proteome</keyword>
<sequence>MSNPTIPTEQLLELLVQLKKTTPASARQILNDRPQIAYALISLMVSMDCIKFDVFQKILAEYGAAAAAPPPMPIAPPQLSAVPPHMQPAPHSNSRTATPPAYQASGSTYPSYPPQNPNPGWGRGPPQGYGGQPPTSYPAPSLARPGLNEALAVYPENQRVCPPFLCLLHLP</sequence>
<evidence type="ECO:0000313" key="3">
    <source>
        <dbReference type="EMBL" id="CAK5265472.1"/>
    </source>
</evidence>